<organism evidence="1 2">
    <name type="scientific">Pseudonocardia adelaidensis</name>
    <dbReference type="NCBI Taxonomy" id="648754"/>
    <lineage>
        <taxon>Bacteria</taxon>
        <taxon>Bacillati</taxon>
        <taxon>Actinomycetota</taxon>
        <taxon>Actinomycetes</taxon>
        <taxon>Pseudonocardiales</taxon>
        <taxon>Pseudonocardiaceae</taxon>
        <taxon>Pseudonocardia</taxon>
    </lineage>
</organism>
<dbReference type="Gene3D" id="3.40.50.360">
    <property type="match status" value="1"/>
</dbReference>
<sequence length="107" mass="11600">MRVDTVAAAEIASMLARVYPSRAKHRGVHGGVRAVEQLRLVLAEVKVATVRSQVALGTFTDFELTEPGEPGRCRPTEHEEKALHDMVGELVAWSAALKPLRETANAA</sequence>
<dbReference type="InterPro" id="IPR029039">
    <property type="entry name" value="Flavoprotein-like_sf"/>
</dbReference>
<comment type="caution">
    <text evidence="1">The sequence shown here is derived from an EMBL/GenBank/DDBJ whole genome shotgun (WGS) entry which is preliminary data.</text>
</comment>
<reference evidence="2" key="1">
    <citation type="journal article" date="2019" name="Int. J. Syst. Evol. Microbiol.">
        <title>The Global Catalogue of Microorganisms (GCM) 10K type strain sequencing project: providing services to taxonomists for standard genome sequencing and annotation.</title>
        <authorList>
            <consortium name="The Broad Institute Genomics Platform"/>
            <consortium name="The Broad Institute Genome Sequencing Center for Infectious Disease"/>
            <person name="Wu L."/>
            <person name="Ma J."/>
        </authorList>
    </citation>
    <scope>NUCLEOTIDE SEQUENCE [LARGE SCALE GENOMIC DNA]</scope>
    <source>
        <strain evidence="2">JCM 18302</strain>
    </source>
</reference>
<protein>
    <submittedName>
        <fullName evidence="1">Uncharacterized protein</fullName>
    </submittedName>
</protein>
<dbReference type="EMBL" id="BAABJO010000010">
    <property type="protein sequence ID" value="GAA5122384.1"/>
    <property type="molecule type" value="Genomic_DNA"/>
</dbReference>
<accession>A0ABP9NKQ6</accession>
<evidence type="ECO:0000313" key="2">
    <source>
        <dbReference type="Proteomes" id="UP001500804"/>
    </source>
</evidence>
<dbReference type="RefSeq" id="WP_345605944.1">
    <property type="nucleotide sequence ID" value="NZ_BAABJO010000010.1"/>
</dbReference>
<dbReference type="Proteomes" id="UP001500804">
    <property type="component" value="Unassembled WGS sequence"/>
</dbReference>
<gene>
    <name evidence="1" type="ORF">GCM10023320_32640</name>
</gene>
<evidence type="ECO:0000313" key="1">
    <source>
        <dbReference type="EMBL" id="GAA5122384.1"/>
    </source>
</evidence>
<proteinExistence type="predicted"/>
<name>A0ABP9NKQ6_9PSEU</name>
<keyword evidence="2" id="KW-1185">Reference proteome</keyword>